<dbReference type="GO" id="GO:0003886">
    <property type="term" value="F:DNA (cytosine-5-)-methyltransferase activity"/>
    <property type="evidence" value="ECO:0007669"/>
    <property type="project" value="UniProtKB-EC"/>
</dbReference>
<dbReference type="Gene3D" id="3.40.50.150">
    <property type="entry name" value="Vaccinia Virus protein VP39"/>
    <property type="match status" value="1"/>
</dbReference>
<dbReference type="PRINTS" id="PR00105">
    <property type="entry name" value="C5METTRFRASE"/>
</dbReference>
<dbReference type="RefSeq" id="WP_112897304.1">
    <property type="nucleotide sequence ID" value="NZ_CP030750.1"/>
</dbReference>
<dbReference type="InterPro" id="IPR001525">
    <property type="entry name" value="C5_MeTfrase"/>
</dbReference>
<dbReference type="GO" id="GO:0003677">
    <property type="term" value="F:DNA binding"/>
    <property type="evidence" value="ECO:0007669"/>
    <property type="project" value="TreeGrafter"/>
</dbReference>
<sequence>MSSIELFAGAGGLAMGMTRAGFQHSAVVEWNDDACQTIRENQSHYVEPGQEFLLYEGDARSFDFTPYVGQVEVISGGPPCQPFSLGGKHGGNLDERDMFPTAVQAVRETKPRAFIFENVKGLLRQSFASYFEYVYLQLSYPDIARTKDETWSEHLTRLEGLHTSGKVKPTYNVVFRLLNAADYGVPQKRERVFLVGFRADLEVEWSFPEPTHSEDELLIAKWVTQSYWDEHRVAKRARPLPPEKLSKRIASLSASLPSRHRLQRWATVRDAILGLPDPEQPTLFQMPNHTFNPGARTYPGHTGSPLDEPAKTLKAGNHGVPGGENMMVRPDGSVRYFTVREAARIQTFPDDYVFHGSWSDTMKQLGNAVPVRLAEVVAASVATALAGTD</sequence>
<proteinExistence type="inferred from homology"/>
<dbReference type="SUPFAM" id="SSF53335">
    <property type="entry name" value="S-adenosyl-L-methionine-dependent methyltransferases"/>
    <property type="match status" value="1"/>
</dbReference>
<dbReference type="InterPro" id="IPR031303">
    <property type="entry name" value="C5_meth_CS"/>
</dbReference>
<dbReference type="Pfam" id="PF00145">
    <property type="entry name" value="DNA_methylase"/>
    <property type="match status" value="2"/>
</dbReference>
<evidence type="ECO:0000256" key="3">
    <source>
        <dbReference type="ARBA" id="ARBA00022679"/>
    </source>
</evidence>
<evidence type="ECO:0000256" key="5">
    <source>
        <dbReference type="ARBA" id="ARBA00022747"/>
    </source>
</evidence>
<comment type="similarity">
    <text evidence="7">Belongs to the class I-like SAM-binding methyltransferase superfamily. C5-methyltransferase family.</text>
</comment>
<dbReference type="Gene3D" id="3.90.120.10">
    <property type="entry name" value="DNA Methylase, subunit A, domain 2"/>
    <property type="match status" value="1"/>
</dbReference>
<evidence type="ECO:0000256" key="6">
    <source>
        <dbReference type="ARBA" id="ARBA00047422"/>
    </source>
</evidence>
<dbReference type="GO" id="GO:0009307">
    <property type="term" value="P:DNA restriction-modification system"/>
    <property type="evidence" value="ECO:0007669"/>
    <property type="project" value="UniProtKB-KW"/>
</dbReference>
<protein>
    <recommendedName>
        <fullName evidence="1">DNA (cytosine-5-)-methyltransferase</fullName>
        <ecNumber evidence="1">2.1.1.37</ecNumber>
    </recommendedName>
</protein>
<evidence type="ECO:0000313" key="8">
    <source>
        <dbReference type="EMBL" id="AXA23358.1"/>
    </source>
</evidence>
<evidence type="ECO:0000256" key="2">
    <source>
        <dbReference type="ARBA" id="ARBA00022603"/>
    </source>
</evidence>
<keyword evidence="4 7" id="KW-0949">S-adenosyl-L-methionine</keyword>
<dbReference type="GO" id="GO:0044027">
    <property type="term" value="P:negative regulation of gene expression via chromosomal CpG island methylation"/>
    <property type="evidence" value="ECO:0007669"/>
    <property type="project" value="TreeGrafter"/>
</dbReference>
<accession>A0AAD0L275</accession>
<keyword evidence="3 7" id="KW-0808">Transferase</keyword>
<comment type="catalytic activity">
    <reaction evidence="6">
        <text>a 2'-deoxycytidine in DNA + S-adenosyl-L-methionine = a 5-methyl-2'-deoxycytidine in DNA + S-adenosyl-L-homocysteine + H(+)</text>
        <dbReference type="Rhea" id="RHEA:13681"/>
        <dbReference type="Rhea" id="RHEA-COMP:11369"/>
        <dbReference type="Rhea" id="RHEA-COMP:11370"/>
        <dbReference type="ChEBI" id="CHEBI:15378"/>
        <dbReference type="ChEBI" id="CHEBI:57856"/>
        <dbReference type="ChEBI" id="CHEBI:59789"/>
        <dbReference type="ChEBI" id="CHEBI:85452"/>
        <dbReference type="ChEBI" id="CHEBI:85454"/>
        <dbReference type="EC" id="2.1.1.37"/>
    </reaction>
</comment>
<dbReference type="AlphaFoldDB" id="A0AAD0L275"/>
<dbReference type="InterPro" id="IPR018117">
    <property type="entry name" value="C5_DNA_meth_AS"/>
</dbReference>
<evidence type="ECO:0000313" key="9">
    <source>
        <dbReference type="Proteomes" id="UP000251617"/>
    </source>
</evidence>
<dbReference type="EMBL" id="CP030750">
    <property type="protein sequence ID" value="AXA23358.1"/>
    <property type="molecule type" value="Genomic_DNA"/>
</dbReference>
<evidence type="ECO:0000256" key="1">
    <source>
        <dbReference type="ARBA" id="ARBA00011975"/>
    </source>
</evidence>
<dbReference type="GO" id="GO:0032259">
    <property type="term" value="P:methylation"/>
    <property type="evidence" value="ECO:0007669"/>
    <property type="project" value="UniProtKB-KW"/>
</dbReference>
<dbReference type="PROSITE" id="PS00094">
    <property type="entry name" value="C5_MTASE_1"/>
    <property type="match status" value="1"/>
</dbReference>
<dbReference type="InterPro" id="IPR050390">
    <property type="entry name" value="C5-Methyltransferase"/>
</dbReference>
<dbReference type="PROSITE" id="PS00095">
    <property type="entry name" value="C5_MTASE_2"/>
    <property type="match status" value="1"/>
</dbReference>
<feature type="active site" evidence="7">
    <location>
        <position position="80"/>
    </location>
</feature>
<dbReference type="REBASE" id="257973">
    <property type="entry name" value="M.PpuNX1ORF4210P"/>
</dbReference>
<name>A0AAD0L275_PSEPU</name>
<evidence type="ECO:0000256" key="4">
    <source>
        <dbReference type="ARBA" id="ARBA00022691"/>
    </source>
</evidence>
<dbReference type="PROSITE" id="PS51679">
    <property type="entry name" value="SAM_MT_C5"/>
    <property type="match status" value="1"/>
</dbReference>
<organism evidence="8 9">
    <name type="scientific">Pseudomonas putida</name>
    <name type="common">Arthrobacter siderocapsulatus</name>
    <dbReference type="NCBI Taxonomy" id="303"/>
    <lineage>
        <taxon>Bacteria</taxon>
        <taxon>Pseudomonadati</taxon>
        <taxon>Pseudomonadota</taxon>
        <taxon>Gammaproteobacteria</taxon>
        <taxon>Pseudomonadales</taxon>
        <taxon>Pseudomonadaceae</taxon>
        <taxon>Pseudomonas</taxon>
    </lineage>
</organism>
<dbReference type="Proteomes" id="UP000251617">
    <property type="component" value="Chromosome"/>
</dbReference>
<evidence type="ECO:0000256" key="7">
    <source>
        <dbReference type="PROSITE-ProRule" id="PRU01016"/>
    </source>
</evidence>
<keyword evidence="2 7" id="KW-0489">Methyltransferase</keyword>
<dbReference type="PANTHER" id="PTHR10629">
    <property type="entry name" value="CYTOSINE-SPECIFIC METHYLTRANSFERASE"/>
    <property type="match status" value="1"/>
</dbReference>
<reference evidence="8 9" key="1">
    <citation type="submission" date="2018-06" db="EMBL/GenBank/DDBJ databases">
        <title>The genome of Pseudomonas putida NX-1, a lignin degrader.</title>
        <authorList>
            <person name="Xu Z."/>
        </authorList>
    </citation>
    <scope>NUCLEOTIDE SEQUENCE [LARGE SCALE GENOMIC DNA]</scope>
    <source>
        <strain evidence="8 9">NX-1</strain>
    </source>
</reference>
<gene>
    <name evidence="8" type="ORF">C1S65_04210</name>
</gene>
<dbReference type="PANTHER" id="PTHR10629:SF52">
    <property type="entry name" value="DNA (CYTOSINE-5)-METHYLTRANSFERASE 1"/>
    <property type="match status" value="1"/>
</dbReference>
<dbReference type="EC" id="2.1.1.37" evidence="1"/>
<dbReference type="InterPro" id="IPR029063">
    <property type="entry name" value="SAM-dependent_MTases_sf"/>
</dbReference>
<keyword evidence="5" id="KW-0680">Restriction system</keyword>